<feature type="signal peptide" evidence="1">
    <location>
        <begin position="1"/>
        <end position="27"/>
    </location>
</feature>
<evidence type="ECO:0000313" key="3">
    <source>
        <dbReference type="Proteomes" id="UP000199077"/>
    </source>
</evidence>
<protein>
    <submittedName>
        <fullName evidence="2">Uncharacterized protein</fullName>
    </submittedName>
</protein>
<dbReference type="Proteomes" id="UP000199077">
    <property type="component" value="Chromosome I"/>
</dbReference>
<dbReference type="AlphaFoldDB" id="A0A1H0LEQ7"/>
<sequence length="145" mass="15324">MKKSMSVAVTCLAMAGVAASTGTAAQASTPAVVPTATSAVVYHSWSHSASGVAITGGRWWYANGRLEVDGTVADTGGDGRSAFLQLHFVKDCCSNKIKNSKGVGTTLYFHKAASATGTMQFRTKVGTESTFYYSATDWVYRTTFQ</sequence>
<proteinExistence type="predicted"/>
<keyword evidence="3" id="KW-1185">Reference proteome</keyword>
<accession>A0A1H0LEQ7</accession>
<name>A0A1H0LEQ7_9MICO</name>
<dbReference type="STRING" id="443156.SAMN04489867_0274"/>
<evidence type="ECO:0000256" key="1">
    <source>
        <dbReference type="SAM" id="SignalP"/>
    </source>
</evidence>
<organism evidence="2 3">
    <name type="scientific">Pedococcus dokdonensis</name>
    <dbReference type="NCBI Taxonomy" id="443156"/>
    <lineage>
        <taxon>Bacteria</taxon>
        <taxon>Bacillati</taxon>
        <taxon>Actinomycetota</taxon>
        <taxon>Actinomycetes</taxon>
        <taxon>Micrococcales</taxon>
        <taxon>Intrasporangiaceae</taxon>
        <taxon>Pedococcus</taxon>
    </lineage>
</organism>
<keyword evidence="1" id="KW-0732">Signal</keyword>
<feature type="chain" id="PRO_5009249960" evidence="1">
    <location>
        <begin position="28"/>
        <end position="145"/>
    </location>
</feature>
<dbReference type="EMBL" id="LT629711">
    <property type="protein sequence ID" value="SDO66546.1"/>
    <property type="molecule type" value="Genomic_DNA"/>
</dbReference>
<reference evidence="3" key="1">
    <citation type="submission" date="2016-10" db="EMBL/GenBank/DDBJ databases">
        <authorList>
            <person name="Varghese N."/>
            <person name="Submissions S."/>
        </authorList>
    </citation>
    <scope>NUCLEOTIDE SEQUENCE [LARGE SCALE GENOMIC DNA]</scope>
    <source>
        <strain evidence="3">DSM 22329</strain>
    </source>
</reference>
<gene>
    <name evidence="2" type="ORF">SAMN04489867_0274</name>
</gene>
<evidence type="ECO:0000313" key="2">
    <source>
        <dbReference type="EMBL" id="SDO66546.1"/>
    </source>
</evidence>